<evidence type="ECO:0008006" key="3">
    <source>
        <dbReference type="Google" id="ProtNLM"/>
    </source>
</evidence>
<dbReference type="InterPro" id="IPR019707">
    <property type="entry name" value="DUF2582"/>
</dbReference>
<dbReference type="Pfam" id="PF10771">
    <property type="entry name" value="DUF2582"/>
    <property type="match status" value="1"/>
</dbReference>
<accession>A0A069D0A4</accession>
<organism evidence="1 2">
    <name type="scientific">Bacteroides graminisolvens DSM 19988 = JCM 15093</name>
    <dbReference type="NCBI Taxonomy" id="1121097"/>
    <lineage>
        <taxon>Bacteria</taxon>
        <taxon>Pseudomonadati</taxon>
        <taxon>Bacteroidota</taxon>
        <taxon>Bacteroidia</taxon>
        <taxon>Bacteroidales</taxon>
        <taxon>Bacteroidaceae</taxon>
        <taxon>Bacteroides</taxon>
    </lineage>
</organism>
<dbReference type="InterPro" id="IPR036388">
    <property type="entry name" value="WH-like_DNA-bd_sf"/>
</dbReference>
<reference evidence="1 2" key="1">
    <citation type="journal article" date="2015" name="Microbes Environ.">
        <title>Distribution and evolution of nitrogen fixation genes in the phylum bacteroidetes.</title>
        <authorList>
            <person name="Inoue J."/>
            <person name="Oshima K."/>
            <person name="Suda W."/>
            <person name="Sakamoto M."/>
            <person name="Iino T."/>
            <person name="Noda S."/>
            <person name="Hongoh Y."/>
            <person name="Hattori M."/>
            <person name="Ohkuma M."/>
        </authorList>
    </citation>
    <scope>NUCLEOTIDE SEQUENCE [LARGE SCALE GENOMIC DNA]</scope>
    <source>
        <strain evidence="1 2">JCM 15093</strain>
    </source>
</reference>
<keyword evidence="2" id="KW-1185">Reference proteome</keyword>
<dbReference type="Gene3D" id="1.10.10.10">
    <property type="entry name" value="Winged helix-like DNA-binding domain superfamily/Winged helix DNA-binding domain"/>
    <property type="match status" value="1"/>
</dbReference>
<evidence type="ECO:0000313" key="1">
    <source>
        <dbReference type="EMBL" id="GAK35716.1"/>
    </source>
</evidence>
<dbReference type="AlphaFoldDB" id="A0A069D0A4"/>
<dbReference type="OrthoDB" id="1079818at2"/>
<proteinExistence type="predicted"/>
<gene>
    <name evidence="1" type="ORF">JCM15093_827</name>
</gene>
<dbReference type="RefSeq" id="WP_024995799.1">
    <property type="nucleotide sequence ID" value="NZ_BAJS01000002.1"/>
</dbReference>
<name>A0A069D0A4_9BACE</name>
<dbReference type="eggNOG" id="ENOG502ZZWC">
    <property type="taxonomic scope" value="Bacteria"/>
</dbReference>
<dbReference type="Proteomes" id="UP000027601">
    <property type="component" value="Unassembled WGS sequence"/>
</dbReference>
<comment type="caution">
    <text evidence="1">The sequence shown here is derived from an EMBL/GenBank/DDBJ whole genome shotgun (WGS) entry which is preliminary data.</text>
</comment>
<dbReference type="EMBL" id="BAJS01000002">
    <property type="protein sequence ID" value="GAK35716.1"/>
    <property type="molecule type" value="Genomic_DNA"/>
</dbReference>
<sequence>MIKSDIGINAGVIWQLLSEKGQIFIVELAELTRYSDFHLALALGWLAREDKIRFEYIDGDLYAKLNQLSSEMYY</sequence>
<protein>
    <recommendedName>
        <fullName evidence="3">Winged helix-turn-helix domain-containing protein</fullName>
    </recommendedName>
</protein>
<evidence type="ECO:0000313" key="2">
    <source>
        <dbReference type="Proteomes" id="UP000027601"/>
    </source>
</evidence>